<accession>A0A1E5IIZ8</accession>
<proteinExistence type="predicted"/>
<comment type="caution">
    <text evidence="1">The sequence shown here is derived from an EMBL/GenBank/DDBJ whole genome shotgun (WGS) entry which is preliminary data.</text>
</comment>
<evidence type="ECO:0000313" key="1">
    <source>
        <dbReference type="EMBL" id="OEG70391.1"/>
    </source>
</evidence>
<organism evidence="1 2">
    <name type="scientific">Endomicrobium trichonymphae</name>
    <dbReference type="NCBI Taxonomy" id="1408204"/>
    <lineage>
        <taxon>Bacteria</taxon>
        <taxon>Pseudomonadati</taxon>
        <taxon>Elusimicrobiota</taxon>
        <taxon>Endomicrobiia</taxon>
        <taxon>Endomicrobiales</taxon>
        <taxon>Endomicrobiaceae</taxon>
        <taxon>Candidatus Endomicrobiellum</taxon>
    </lineage>
</organism>
<gene>
    <name evidence="1" type="ORF">ATZ36_04570</name>
</gene>
<keyword evidence="2" id="KW-1185">Reference proteome</keyword>
<dbReference type="AlphaFoldDB" id="A0A1E5IIZ8"/>
<reference evidence="1 2" key="1">
    <citation type="submission" date="2015-11" db="EMBL/GenBank/DDBJ databases">
        <title>Evidence for parallel genomic evolution in an endosymbiosis of termite gut flagellates.</title>
        <authorList>
            <person name="Zheng H."/>
        </authorList>
    </citation>
    <scope>NUCLEOTIDE SEQUENCE [LARGE SCALE GENOMIC DNA]</scope>
    <source>
        <strain evidence="1 2">CET450</strain>
    </source>
</reference>
<dbReference type="EMBL" id="LNVX01000348">
    <property type="protein sequence ID" value="OEG70391.1"/>
    <property type="molecule type" value="Genomic_DNA"/>
</dbReference>
<evidence type="ECO:0000313" key="2">
    <source>
        <dbReference type="Proteomes" id="UP000095237"/>
    </source>
</evidence>
<protein>
    <submittedName>
        <fullName evidence="1">Uncharacterized protein</fullName>
    </submittedName>
</protein>
<dbReference type="Proteomes" id="UP000095237">
    <property type="component" value="Unassembled WGS sequence"/>
</dbReference>
<name>A0A1E5IIZ8_ENDTX</name>
<sequence length="263" mass="31391">MKEKKKILITVKTYPVPSKKYDELVCTAGITEDGEWIRLYPVEFRKLPYASRYKKYDLIEAKVEKRTEDFRKESFKPAGHFEFIRHIDTKNNWAERKALILNKVKVYTNIKELIKDSKSPDFISLAVFKPTAVLKFIYESQEPHWNKERSKQLDMFCPNNCKRVKELPFKFKYIFKDETNKIVKLTITDWEVGELFLKYKKNLKLACEKVKAKYFYDFAKNKDLCFFLGTTKQWHNKSKNPFLIIGTFQPPEISDDKHILLPF</sequence>